<feature type="compositionally biased region" description="Polar residues" evidence="1">
    <location>
        <begin position="82"/>
        <end position="99"/>
    </location>
</feature>
<feature type="region of interest" description="Disordered" evidence="1">
    <location>
        <begin position="77"/>
        <end position="99"/>
    </location>
</feature>
<sequence length="273" mass="29518">MPAVLSRYVSPALPAAASSTEAAKGSFNSNEQSLAELADIKAPLATADMDGSAPLVYNYVPDADALPEDREDLDLVALPGADQQTANADSERTGQNASVSESIATNFDTTLTQSGKEIAEEMTHRTRCKLQKDWKRIRRWAKKNELQEADLAALWSRAEEEICAKQSNKLRYAAKPRDKAGDRALLVPRKRSSVALLQKPADDPAVNKGVKKGVQAGLAVAEADLKQVPLGSDSNGGSLGAPEPRTTLHKALVIKRREKRFKKDGNEIDDIFG</sequence>
<dbReference type="EMBL" id="PUHQ01000002">
    <property type="protein sequence ID" value="KAG0667179.1"/>
    <property type="molecule type" value="Genomic_DNA"/>
</dbReference>
<keyword evidence="3" id="KW-1185">Reference proteome</keyword>
<reference evidence="2 3" key="1">
    <citation type="submission" date="2020-11" db="EMBL/GenBank/DDBJ databases">
        <title>Kefir isolates.</title>
        <authorList>
            <person name="Marcisauskas S."/>
            <person name="Kim Y."/>
            <person name="Blasche S."/>
        </authorList>
    </citation>
    <scope>NUCLEOTIDE SEQUENCE [LARGE SCALE GENOMIC DNA]</scope>
    <source>
        <strain evidence="2 3">KR</strain>
    </source>
</reference>
<name>A0A9P7BAH7_RHOMI</name>
<gene>
    <name evidence="2" type="ORF">C6P46_002591</name>
</gene>
<dbReference type="Proteomes" id="UP000777482">
    <property type="component" value="Unassembled WGS sequence"/>
</dbReference>
<organism evidence="2 3">
    <name type="scientific">Rhodotorula mucilaginosa</name>
    <name type="common">Yeast</name>
    <name type="synonym">Rhodotorula rubra</name>
    <dbReference type="NCBI Taxonomy" id="5537"/>
    <lineage>
        <taxon>Eukaryota</taxon>
        <taxon>Fungi</taxon>
        <taxon>Dikarya</taxon>
        <taxon>Basidiomycota</taxon>
        <taxon>Pucciniomycotina</taxon>
        <taxon>Microbotryomycetes</taxon>
        <taxon>Sporidiobolales</taxon>
        <taxon>Sporidiobolaceae</taxon>
        <taxon>Rhodotorula</taxon>
    </lineage>
</organism>
<evidence type="ECO:0000313" key="3">
    <source>
        <dbReference type="Proteomes" id="UP000777482"/>
    </source>
</evidence>
<comment type="caution">
    <text evidence="2">The sequence shown here is derived from an EMBL/GenBank/DDBJ whole genome shotgun (WGS) entry which is preliminary data.</text>
</comment>
<evidence type="ECO:0000256" key="1">
    <source>
        <dbReference type="SAM" id="MobiDB-lite"/>
    </source>
</evidence>
<dbReference type="AlphaFoldDB" id="A0A9P7BAH7"/>
<accession>A0A9P7BAH7</accession>
<evidence type="ECO:0000313" key="2">
    <source>
        <dbReference type="EMBL" id="KAG0667179.1"/>
    </source>
</evidence>
<protein>
    <submittedName>
        <fullName evidence="2">Uncharacterized protein</fullName>
    </submittedName>
</protein>
<proteinExistence type="predicted"/>